<accession>A0A6J4S2H7</accession>
<protein>
    <submittedName>
        <fullName evidence="1">Uncharacterized protein</fullName>
    </submittedName>
</protein>
<name>A0A6J4S2H7_9ACTN</name>
<dbReference type="EMBL" id="CADCVL010000335">
    <property type="protein sequence ID" value="CAA9487680.1"/>
    <property type="molecule type" value="Genomic_DNA"/>
</dbReference>
<dbReference type="AlphaFoldDB" id="A0A6J4S2H7"/>
<gene>
    <name evidence="1" type="ORF">AVDCRST_MAG65-1831</name>
</gene>
<organism evidence="1">
    <name type="scientific">uncultured Solirubrobacteraceae bacterium</name>
    <dbReference type="NCBI Taxonomy" id="1162706"/>
    <lineage>
        <taxon>Bacteria</taxon>
        <taxon>Bacillati</taxon>
        <taxon>Actinomycetota</taxon>
        <taxon>Thermoleophilia</taxon>
        <taxon>Solirubrobacterales</taxon>
        <taxon>Solirubrobacteraceae</taxon>
        <taxon>environmental samples</taxon>
    </lineage>
</organism>
<sequence length="53" mass="6135">MRPAMLSHDGNAHRVRSQTLILSELLTREVDDFRSRRLERRASCRPTATIVQS</sequence>
<evidence type="ECO:0000313" key="1">
    <source>
        <dbReference type="EMBL" id="CAA9487680.1"/>
    </source>
</evidence>
<proteinExistence type="predicted"/>
<reference evidence="1" key="1">
    <citation type="submission" date="2020-02" db="EMBL/GenBank/DDBJ databases">
        <authorList>
            <person name="Meier V. D."/>
        </authorList>
    </citation>
    <scope>NUCLEOTIDE SEQUENCE</scope>
    <source>
        <strain evidence="1">AVDCRST_MAG65</strain>
    </source>
</reference>